<dbReference type="SUPFAM" id="SSF48208">
    <property type="entry name" value="Six-hairpin glycosidases"/>
    <property type="match status" value="1"/>
</dbReference>
<comment type="caution">
    <text evidence="5">The sequence shown here is derived from an EMBL/GenBank/DDBJ whole genome shotgun (WGS) entry which is preliminary data.</text>
</comment>
<evidence type="ECO:0000259" key="3">
    <source>
        <dbReference type="Pfam" id="PF20736"/>
    </source>
</evidence>
<dbReference type="InterPro" id="IPR049174">
    <property type="entry name" value="Beta-AFase-like"/>
</dbReference>
<keyword evidence="5" id="KW-0378">Hydrolase</keyword>
<proteinExistence type="predicted"/>
<organism evidence="5 6">
    <name type="scientific">Herbiconiux aconitum</name>
    <dbReference type="NCBI Taxonomy" id="2970913"/>
    <lineage>
        <taxon>Bacteria</taxon>
        <taxon>Bacillati</taxon>
        <taxon>Actinomycetota</taxon>
        <taxon>Actinomycetes</taxon>
        <taxon>Micrococcales</taxon>
        <taxon>Microbacteriaceae</taxon>
        <taxon>Herbiconiux</taxon>
    </lineage>
</organism>
<dbReference type="InterPro" id="IPR049046">
    <property type="entry name" value="Beta-AFase-like_GH127_middle"/>
</dbReference>
<reference evidence="5" key="1">
    <citation type="submission" date="2022-08" db="EMBL/GenBank/DDBJ databases">
        <authorList>
            <person name="Deng Y."/>
            <person name="Han X.-F."/>
            <person name="Zhang Y.-Q."/>
        </authorList>
    </citation>
    <scope>NUCLEOTIDE SEQUENCE</scope>
    <source>
        <strain evidence="5">CPCC 205763</strain>
    </source>
</reference>
<keyword evidence="6" id="KW-1185">Reference proteome</keyword>
<feature type="domain" description="Non-reducing end beta-L-arabinofuranosidase-like GH127 catalytic" evidence="2">
    <location>
        <begin position="26"/>
        <end position="419"/>
    </location>
</feature>
<evidence type="ECO:0000259" key="2">
    <source>
        <dbReference type="Pfam" id="PF07944"/>
    </source>
</evidence>
<evidence type="ECO:0000313" key="6">
    <source>
        <dbReference type="Proteomes" id="UP001165584"/>
    </source>
</evidence>
<dbReference type="Pfam" id="PF20736">
    <property type="entry name" value="Glyco_hydro127M"/>
    <property type="match status" value="1"/>
</dbReference>
<accession>A0ABT2GP08</accession>
<evidence type="ECO:0000259" key="4">
    <source>
        <dbReference type="Pfam" id="PF20737"/>
    </source>
</evidence>
<gene>
    <name evidence="5" type="ORF">N1027_07385</name>
</gene>
<dbReference type="Proteomes" id="UP001165584">
    <property type="component" value="Unassembled WGS sequence"/>
</dbReference>
<sequence length="634" mass="69003">MPEVPGQNAAPVTPSASPHRGVGVSDVTLRPIGFWGRRQSVNAEATLQHCLEWMERLGWIENFDRVARGETTTDRPGWQFSDSEIYKLLEAMAWELGRTADESLAATFDALVARVGAAQDADGYLNTAFGHPGLPPRYSDLAMGHELYNIGHLVQAGVARHRTGHDDQLVQIARRAADQLCEEFGATGREAVCGHPEIEVALVEAGRAFGERRYLEQARLFIERRGRGILPVRPLLSAEYFQDDIPVRDATVLRGHAVRALYLTAGALDVALETGDQALFDAVTGQWERTVARRTYLTGGMGSRHQDEGFGDDFELPADRAYCETCAGVGSIMLAWRLYLATGDVRYPDLIERTLFNVVATSPSADGRSFFYANPLHQREAGAAASDGVNNRAEGGVRAPWFDVSCCPTNVARTLASLGSYLASTDDEGMTLLQYAAGEIRAGGFVLEVETSYPDAGTVRVRVLDAPHAEARLRLRIPGWADAATVRVNGEHPSTVAPGWADIRRSFRSGDELTLELPVAPRLTWPDPRIDAVRDTVAVERGPLVLCLESTDLPDGVGIDDIQLRSDAVLTAHRDGALAQGEIIAVPASTGSLPYRADRSHSSDPRPVALSLVPYHRWAERGPATMRIFLPVTG</sequence>
<dbReference type="InterPro" id="IPR008928">
    <property type="entry name" value="6-hairpin_glycosidase_sf"/>
</dbReference>
<dbReference type="Pfam" id="PF20737">
    <property type="entry name" value="Glyco_hydro127C"/>
    <property type="match status" value="1"/>
</dbReference>
<feature type="domain" description="Non-reducing end beta-L-arabinofuranosidase-like GH127 C-terminal" evidence="4">
    <location>
        <begin position="522"/>
        <end position="631"/>
    </location>
</feature>
<feature type="region of interest" description="Disordered" evidence="1">
    <location>
        <begin position="1"/>
        <end position="24"/>
    </location>
</feature>
<dbReference type="EMBL" id="JANLCM010000001">
    <property type="protein sequence ID" value="MCS5717957.1"/>
    <property type="molecule type" value="Genomic_DNA"/>
</dbReference>
<feature type="domain" description="Non-reducing end beta-L-arabinofuranosidase-like GH127 middle" evidence="3">
    <location>
        <begin position="439"/>
        <end position="518"/>
    </location>
</feature>
<dbReference type="InterPro" id="IPR012878">
    <property type="entry name" value="Beta-AFase-like_GH127_cat"/>
</dbReference>
<evidence type="ECO:0000313" key="5">
    <source>
        <dbReference type="EMBL" id="MCS5717957.1"/>
    </source>
</evidence>
<evidence type="ECO:0000256" key="1">
    <source>
        <dbReference type="SAM" id="MobiDB-lite"/>
    </source>
</evidence>
<dbReference type="PANTHER" id="PTHR43465">
    <property type="entry name" value="DUF1680 DOMAIN PROTEIN (AFU_ORTHOLOGUE AFUA_1G08910)"/>
    <property type="match status" value="1"/>
</dbReference>
<dbReference type="InterPro" id="IPR049049">
    <property type="entry name" value="Beta-AFase-like_GH127_C"/>
</dbReference>
<dbReference type="RefSeq" id="WP_259507929.1">
    <property type="nucleotide sequence ID" value="NZ_JANLCM010000001.1"/>
</dbReference>
<protein>
    <submittedName>
        <fullName evidence="5">Glycoside hydrolase family 127 protein</fullName>
    </submittedName>
</protein>
<dbReference type="GO" id="GO:0016787">
    <property type="term" value="F:hydrolase activity"/>
    <property type="evidence" value="ECO:0007669"/>
    <property type="project" value="UniProtKB-KW"/>
</dbReference>
<dbReference type="PANTHER" id="PTHR43465:SF2">
    <property type="entry name" value="DUF1680 DOMAIN PROTEIN (AFU_ORTHOLOGUE AFUA_1G08910)"/>
    <property type="match status" value="1"/>
</dbReference>
<name>A0ABT2GP08_9MICO</name>
<dbReference type="Pfam" id="PF07944">
    <property type="entry name" value="Beta-AFase-like_GH127_cat"/>
    <property type="match status" value="1"/>
</dbReference>